<dbReference type="InterPro" id="IPR000182">
    <property type="entry name" value="GNAT_dom"/>
</dbReference>
<gene>
    <name evidence="2" type="ORF">TL5118_02881</name>
    <name evidence="3" type="ORF">TL5120_01240</name>
</gene>
<dbReference type="EMBL" id="CYSC01000020">
    <property type="protein sequence ID" value="CUH71454.1"/>
    <property type="molecule type" value="Genomic_DNA"/>
</dbReference>
<accession>A0A0P1FSD6</accession>
<dbReference type="RefSeq" id="WP_058242758.1">
    <property type="nucleotide sequence ID" value="NZ_CYSB01000036.1"/>
</dbReference>
<evidence type="ECO:0000313" key="5">
    <source>
        <dbReference type="Proteomes" id="UP000051887"/>
    </source>
</evidence>
<dbReference type="PANTHER" id="PTHR43617">
    <property type="entry name" value="L-AMINO ACID N-ACETYLTRANSFERASE"/>
    <property type="match status" value="1"/>
</dbReference>
<dbReference type="GO" id="GO:0016747">
    <property type="term" value="F:acyltransferase activity, transferring groups other than amino-acyl groups"/>
    <property type="evidence" value="ECO:0007669"/>
    <property type="project" value="InterPro"/>
</dbReference>
<dbReference type="Proteomes" id="UP000051887">
    <property type="component" value="Unassembled WGS sequence"/>
</dbReference>
<evidence type="ECO:0000313" key="4">
    <source>
        <dbReference type="Proteomes" id="UP000051086"/>
    </source>
</evidence>
<dbReference type="PROSITE" id="PS51186">
    <property type="entry name" value="GNAT"/>
    <property type="match status" value="1"/>
</dbReference>
<dbReference type="PANTHER" id="PTHR43617:SF2">
    <property type="entry name" value="UPF0039 PROTEIN SLL0451"/>
    <property type="match status" value="1"/>
</dbReference>
<dbReference type="CDD" id="cd04301">
    <property type="entry name" value="NAT_SF"/>
    <property type="match status" value="1"/>
</dbReference>
<reference evidence="2 4" key="2">
    <citation type="submission" date="2015-09" db="EMBL/GenBank/DDBJ databases">
        <authorList>
            <person name="Rodrigo-Torres L."/>
            <person name="Arahal D.R."/>
        </authorList>
    </citation>
    <scope>NUCLEOTIDE SEQUENCE [LARGE SCALE GENOMIC DNA]</scope>
    <source>
        <strain evidence="2 4">CECT 5118</strain>
    </source>
</reference>
<dbReference type="AlphaFoldDB" id="A0A0P1FSD6"/>
<evidence type="ECO:0000313" key="2">
    <source>
        <dbReference type="EMBL" id="CUH68922.1"/>
    </source>
</evidence>
<keyword evidence="3" id="KW-0808">Transferase</keyword>
<dbReference type="Proteomes" id="UP000051086">
    <property type="component" value="Unassembled WGS sequence"/>
</dbReference>
<evidence type="ECO:0000313" key="3">
    <source>
        <dbReference type="EMBL" id="CUH71454.1"/>
    </source>
</evidence>
<protein>
    <submittedName>
        <fullName evidence="2 3">Acetyltransferase</fullName>
    </submittedName>
</protein>
<dbReference type="InterPro" id="IPR016181">
    <property type="entry name" value="Acyl_CoA_acyltransferase"/>
</dbReference>
<name>A0A0P1FSD6_9RHOB</name>
<organism evidence="3 5">
    <name type="scientific">Thalassovita autumnalis</name>
    <dbReference type="NCBI Taxonomy" id="2072972"/>
    <lineage>
        <taxon>Bacteria</taxon>
        <taxon>Pseudomonadati</taxon>
        <taxon>Pseudomonadota</taxon>
        <taxon>Alphaproteobacteria</taxon>
        <taxon>Rhodobacterales</taxon>
        <taxon>Roseobacteraceae</taxon>
        <taxon>Thalassovita</taxon>
    </lineage>
</organism>
<dbReference type="EMBL" id="CYSB01000036">
    <property type="protein sequence ID" value="CUH68922.1"/>
    <property type="molecule type" value="Genomic_DNA"/>
</dbReference>
<keyword evidence="4" id="KW-1185">Reference proteome</keyword>
<sequence>MNIREETPADLAVIRQIVDDAFAGAEHSGGTEGQIVEKLRAAGALTLSLVAEEAGQALGHVAFSPVRIGPQSTGWFGLGPVAVRPDRQAGGIGARLIEAGLAQLRQQGAMGCVVLGDPAYYQRFGFRADPQVQFEGVPPEYFMQLTFAGATPAGAAVYHAAFYPE</sequence>
<dbReference type="InterPro" id="IPR050276">
    <property type="entry name" value="MshD_Acetyltransferase"/>
</dbReference>
<evidence type="ECO:0000259" key="1">
    <source>
        <dbReference type="PROSITE" id="PS51186"/>
    </source>
</evidence>
<dbReference type="Pfam" id="PF13508">
    <property type="entry name" value="Acetyltransf_7"/>
    <property type="match status" value="1"/>
</dbReference>
<dbReference type="OrthoDB" id="9797178at2"/>
<reference evidence="3 5" key="1">
    <citation type="submission" date="2015-09" db="EMBL/GenBank/DDBJ databases">
        <authorList>
            <consortium name="Swine Surveillance"/>
        </authorList>
    </citation>
    <scope>NUCLEOTIDE SEQUENCE [LARGE SCALE GENOMIC DNA]</scope>
    <source>
        <strain evidence="3 5">5120</strain>
    </source>
</reference>
<dbReference type="SUPFAM" id="SSF55729">
    <property type="entry name" value="Acyl-CoA N-acyltransferases (Nat)"/>
    <property type="match status" value="1"/>
</dbReference>
<dbReference type="Gene3D" id="3.40.630.30">
    <property type="match status" value="1"/>
</dbReference>
<feature type="domain" description="N-acetyltransferase" evidence="1">
    <location>
        <begin position="1"/>
        <end position="148"/>
    </location>
</feature>
<proteinExistence type="predicted"/>